<name>A0ABU9FT00_9VIBR</name>
<dbReference type="Pfam" id="PF14052">
    <property type="entry name" value="Caps_assemb_Wzi"/>
    <property type="match status" value="1"/>
</dbReference>
<dbReference type="InterPro" id="IPR026950">
    <property type="entry name" value="Caps_assemb_Wzi"/>
</dbReference>
<dbReference type="Proteomes" id="UP001377160">
    <property type="component" value="Unassembled WGS sequence"/>
</dbReference>
<evidence type="ECO:0008006" key="3">
    <source>
        <dbReference type="Google" id="ProtNLM"/>
    </source>
</evidence>
<accession>A0ABU9FT00</accession>
<dbReference type="RefSeq" id="WP_341635332.1">
    <property type="nucleotide sequence ID" value="NZ_JBANDX010000010.1"/>
</dbReference>
<dbReference type="InterPro" id="IPR038636">
    <property type="entry name" value="Wzi_sf"/>
</dbReference>
<organism evidence="1 2">
    <name type="scientific">Vibrio echinoideorum</name>
    <dbReference type="NCBI Taxonomy" id="2100116"/>
    <lineage>
        <taxon>Bacteria</taxon>
        <taxon>Pseudomonadati</taxon>
        <taxon>Pseudomonadota</taxon>
        <taxon>Gammaproteobacteria</taxon>
        <taxon>Vibrionales</taxon>
        <taxon>Vibrionaceae</taxon>
        <taxon>Vibrio</taxon>
    </lineage>
</organism>
<dbReference type="Gene3D" id="2.40.160.130">
    <property type="entry name" value="Capsule assembly protein Wzi"/>
    <property type="match status" value="1"/>
</dbReference>
<reference evidence="1 2" key="1">
    <citation type="submission" date="2024-02" db="EMBL/GenBank/DDBJ databases">
        <title>Bacteria isolated from the canopy kelp, Nereocystis luetkeana.</title>
        <authorList>
            <person name="Pfister C.A."/>
            <person name="Younker I.T."/>
            <person name="Light S.H."/>
        </authorList>
    </citation>
    <scope>NUCLEOTIDE SEQUENCE [LARGE SCALE GENOMIC DNA]</scope>
    <source>
        <strain evidence="1 2">TI.1.15</strain>
    </source>
</reference>
<gene>
    <name evidence="1" type="ORF">V8Z71_13455</name>
</gene>
<protein>
    <recommendedName>
        <fullName evidence="3">Capsule assembly Wzi family protein</fullName>
    </recommendedName>
</protein>
<proteinExistence type="predicted"/>
<evidence type="ECO:0000313" key="2">
    <source>
        <dbReference type="Proteomes" id="UP001377160"/>
    </source>
</evidence>
<keyword evidence="2" id="KW-1185">Reference proteome</keyword>
<dbReference type="EMBL" id="JBANDX010000010">
    <property type="protein sequence ID" value="MEL0609323.1"/>
    <property type="molecule type" value="Genomic_DNA"/>
</dbReference>
<comment type="caution">
    <text evidence="1">The sequence shown here is derived from an EMBL/GenBank/DDBJ whole genome shotgun (WGS) entry which is preliminary data.</text>
</comment>
<sequence>MKEKFFKGRIHHRAVCTHVLIPFSVLMSPLVFASPWIETQDPFLRASLHKLSDNLLLQAPISSYPLRWNTVGDQIKQRHTPDNTRFAVQYLRHAMSNAQFARGNVMAKAVYQSSPEAHLGFGSVGTDHWGVYSSYDHMEDDFSFRLNINYADSIEPSAGQSGTESDYDTQANFKGSHLTLNSGAALFTIGYLERWWGPTWQHNLQQGSFGETSPTLQFSWVGDKAPILGFWNFDSAVNYIDQESNYTWLNRLSAKPLRALELGFNYQLSDEDKQDDSLNSYGIDGRLTLPKLHNLSHAIYANWQEIELGEKTSAITYGWEGQAHYLGAELTLVVEGQTVDEQDRDTWTDAQQQLLNDQTSILWGDSISVALYAQLVNDHRVSIVYRDSQAEQTAETATQIDYQIPFQQGMFSFGVGYVDYTSPNKTIDEPNFVFGYEYRY</sequence>
<evidence type="ECO:0000313" key="1">
    <source>
        <dbReference type="EMBL" id="MEL0609323.1"/>
    </source>
</evidence>